<name>A0A9X1CDH6_9BACI</name>
<feature type="transmembrane region" description="Helical" evidence="1">
    <location>
        <begin position="314"/>
        <end position="333"/>
    </location>
</feature>
<feature type="transmembrane region" description="Helical" evidence="1">
    <location>
        <begin position="396"/>
        <end position="416"/>
    </location>
</feature>
<gene>
    <name evidence="2" type="ORF">J2Z64_003330</name>
</gene>
<dbReference type="AlphaFoldDB" id="A0A9X1CDH6"/>
<evidence type="ECO:0000313" key="3">
    <source>
        <dbReference type="Proteomes" id="UP001138793"/>
    </source>
</evidence>
<dbReference type="Proteomes" id="UP001138793">
    <property type="component" value="Unassembled WGS sequence"/>
</dbReference>
<protein>
    <submittedName>
        <fullName evidence="2">Uncharacterized protein</fullName>
    </submittedName>
</protein>
<feature type="transmembrane region" description="Helical" evidence="1">
    <location>
        <begin position="34"/>
        <end position="51"/>
    </location>
</feature>
<feature type="transmembrane region" description="Helical" evidence="1">
    <location>
        <begin position="250"/>
        <end position="269"/>
    </location>
</feature>
<keyword evidence="1" id="KW-0812">Transmembrane</keyword>
<comment type="caution">
    <text evidence="2">The sequence shown here is derived from an EMBL/GenBank/DDBJ whole genome shotgun (WGS) entry which is preliminary data.</text>
</comment>
<sequence>MKHHPVFNYLYIFYSSVFIIHIVNVFIESDSLNYMIGILALLMLAVSFIGASNLFKILGAAFIIVGGLVFLTSDQSLIKLPSLLTSNMSLLTLLAMLPWMNSVVRSGRFDRSLNNLLNVNVSDLGKLYPRGSITTLTLAAFLNLSAATISQDVLKDNLRTLNKKVRNSFIGTATLRGYTLALLWSPLEILLAVSIFTTGADYVSLLPWLLLIAGITFLLDSFWGRYHYKKYSYDSPAKVSINMKEVTKKIIHLMFALVVFLTLVITLGNLFNLDFIFTVTILIFPFAFVWAQFMKRGRSFWIIGWKTWKQKTNTMQNFVVLFISLAFFANSISGTAFLDFIQQPVLAIINYPFLIFVVIQLIFIFMSMFGVHPIATIGILSGVIATLLETMNPTSLAIVLTTSAVSTLTVGSYGLVVQLTSMNIGQNPYRITLNNIPYALMFGGIGSIVAYLLL</sequence>
<feature type="transmembrane region" description="Helical" evidence="1">
    <location>
        <begin position="436"/>
        <end position="453"/>
    </location>
</feature>
<keyword evidence="3" id="KW-1185">Reference proteome</keyword>
<dbReference type="OrthoDB" id="2960907at2"/>
<feature type="transmembrane region" description="Helical" evidence="1">
    <location>
        <begin position="57"/>
        <end position="73"/>
    </location>
</feature>
<feature type="transmembrane region" description="Helical" evidence="1">
    <location>
        <begin position="175"/>
        <end position="196"/>
    </location>
</feature>
<feature type="transmembrane region" description="Helical" evidence="1">
    <location>
        <begin position="202"/>
        <end position="223"/>
    </location>
</feature>
<accession>A0A9X1CDH6</accession>
<feature type="transmembrane region" description="Helical" evidence="1">
    <location>
        <begin position="6"/>
        <end position="27"/>
    </location>
</feature>
<evidence type="ECO:0000256" key="1">
    <source>
        <dbReference type="SAM" id="Phobius"/>
    </source>
</evidence>
<feature type="transmembrane region" description="Helical" evidence="1">
    <location>
        <begin position="275"/>
        <end position="293"/>
    </location>
</feature>
<keyword evidence="1" id="KW-1133">Transmembrane helix</keyword>
<evidence type="ECO:0000313" key="2">
    <source>
        <dbReference type="EMBL" id="MBP2079061.1"/>
    </source>
</evidence>
<feature type="transmembrane region" description="Helical" evidence="1">
    <location>
        <begin position="80"/>
        <end position="100"/>
    </location>
</feature>
<reference evidence="2" key="1">
    <citation type="submission" date="2021-03" db="EMBL/GenBank/DDBJ databases">
        <title>Genomic Encyclopedia of Type Strains, Phase IV (KMG-IV): sequencing the most valuable type-strain genomes for metagenomic binning, comparative biology and taxonomic classification.</title>
        <authorList>
            <person name="Goeker M."/>
        </authorList>
    </citation>
    <scope>NUCLEOTIDE SEQUENCE</scope>
    <source>
        <strain evidence="2">DSM 107338</strain>
    </source>
</reference>
<feature type="transmembrane region" description="Helical" evidence="1">
    <location>
        <begin position="353"/>
        <end position="384"/>
    </location>
</feature>
<dbReference type="EMBL" id="JAGGMB010000012">
    <property type="protein sequence ID" value="MBP2079061.1"/>
    <property type="molecule type" value="Genomic_DNA"/>
</dbReference>
<dbReference type="RefSeq" id="WP_149474295.1">
    <property type="nucleotide sequence ID" value="NZ_JAGGMB010000012.1"/>
</dbReference>
<keyword evidence="1" id="KW-0472">Membrane</keyword>
<proteinExistence type="predicted"/>
<organism evidence="2 3">
    <name type="scientific">Oceanobacillus polygoni</name>
    <dbReference type="NCBI Taxonomy" id="1235259"/>
    <lineage>
        <taxon>Bacteria</taxon>
        <taxon>Bacillati</taxon>
        <taxon>Bacillota</taxon>
        <taxon>Bacilli</taxon>
        <taxon>Bacillales</taxon>
        <taxon>Bacillaceae</taxon>
        <taxon>Oceanobacillus</taxon>
    </lineage>
</organism>